<dbReference type="InterPro" id="IPR029058">
    <property type="entry name" value="AB_hydrolase_fold"/>
</dbReference>
<dbReference type="EMBL" id="SJPF01000002">
    <property type="protein sequence ID" value="TWT34757.1"/>
    <property type="molecule type" value="Genomic_DNA"/>
</dbReference>
<dbReference type="AlphaFoldDB" id="A0A5C5VA27"/>
<dbReference type="Proteomes" id="UP000318878">
    <property type="component" value="Unassembled WGS sequence"/>
</dbReference>
<organism evidence="1 2">
    <name type="scientific">Blastopirellula retiformator</name>
    <dbReference type="NCBI Taxonomy" id="2527970"/>
    <lineage>
        <taxon>Bacteria</taxon>
        <taxon>Pseudomonadati</taxon>
        <taxon>Planctomycetota</taxon>
        <taxon>Planctomycetia</taxon>
        <taxon>Pirellulales</taxon>
        <taxon>Pirellulaceae</taxon>
        <taxon>Blastopirellula</taxon>
    </lineage>
</organism>
<reference evidence="1 2" key="1">
    <citation type="submission" date="2019-02" db="EMBL/GenBank/DDBJ databases">
        <title>Deep-cultivation of Planctomycetes and their phenomic and genomic characterization uncovers novel biology.</title>
        <authorList>
            <person name="Wiegand S."/>
            <person name="Jogler M."/>
            <person name="Boedeker C."/>
            <person name="Pinto D."/>
            <person name="Vollmers J."/>
            <person name="Rivas-Marin E."/>
            <person name="Kohn T."/>
            <person name="Peeters S.H."/>
            <person name="Heuer A."/>
            <person name="Rast P."/>
            <person name="Oberbeckmann S."/>
            <person name="Bunk B."/>
            <person name="Jeske O."/>
            <person name="Meyerdierks A."/>
            <person name="Storesund J.E."/>
            <person name="Kallscheuer N."/>
            <person name="Luecker S."/>
            <person name="Lage O.M."/>
            <person name="Pohl T."/>
            <person name="Merkel B.J."/>
            <person name="Hornburger P."/>
            <person name="Mueller R.-W."/>
            <person name="Bruemmer F."/>
            <person name="Labrenz M."/>
            <person name="Spormann A.M."/>
            <person name="Op Den Camp H."/>
            <person name="Overmann J."/>
            <person name="Amann R."/>
            <person name="Jetten M.S.M."/>
            <person name="Mascher T."/>
            <person name="Medema M.H."/>
            <person name="Devos D.P."/>
            <person name="Kaster A.-K."/>
            <person name="Ovreas L."/>
            <person name="Rohde M."/>
            <person name="Galperin M.Y."/>
            <person name="Jogler C."/>
        </authorList>
    </citation>
    <scope>NUCLEOTIDE SEQUENCE [LARGE SCALE GENOMIC DNA]</scope>
    <source>
        <strain evidence="1 2">Enr8</strain>
    </source>
</reference>
<dbReference type="SUPFAM" id="SSF53474">
    <property type="entry name" value="alpha/beta-Hydrolases"/>
    <property type="match status" value="1"/>
</dbReference>
<evidence type="ECO:0000313" key="1">
    <source>
        <dbReference type="EMBL" id="TWT34757.1"/>
    </source>
</evidence>
<comment type="caution">
    <text evidence="1">The sequence shown here is derived from an EMBL/GenBank/DDBJ whole genome shotgun (WGS) entry which is preliminary data.</text>
</comment>
<name>A0A5C5VA27_9BACT</name>
<dbReference type="Gene3D" id="3.40.50.1820">
    <property type="entry name" value="alpha/beta hydrolase"/>
    <property type="match status" value="1"/>
</dbReference>
<evidence type="ECO:0008006" key="3">
    <source>
        <dbReference type="Google" id="ProtNLM"/>
    </source>
</evidence>
<accession>A0A5C5VA27</accession>
<sequence length="160" mass="17488">MLADEMRAVDVLFAQEDVDPKRIGAYGHSLGAKEALYLTAFDNRVCAAVASEGGIGMDSTNWEAPWYLGPIVKSEGFTRRHDDLIALIAPRPFLALGGETGRGCADGVRSWPELLVGQRVAALYEQPLRIGLWNHGEGHHLSADSGKRIVEWLNAYVAEK</sequence>
<gene>
    <name evidence="1" type="ORF">Enr8_21710</name>
</gene>
<proteinExistence type="predicted"/>
<evidence type="ECO:0000313" key="2">
    <source>
        <dbReference type="Proteomes" id="UP000318878"/>
    </source>
</evidence>
<keyword evidence="2" id="KW-1185">Reference proteome</keyword>
<protein>
    <recommendedName>
        <fullName evidence="3">Alpha/beta hydrolase family protein</fullName>
    </recommendedName>
</protein>